<evidence type="ECO:0000313" key="2">
    <source>
        <dbReference type="Proteomes" id="UP001642260"/>
    </source>
</evidence>
<evidence type="ECO:0000313" key="1">
    <source>
        <dbReference type="EMBL" id="CAH8383296.1"/>
    </source>
</evidence>
<dbReference type="Proteomes" id="UP001642260">
    <property type="component" value="Unassembled WGS sequence"/>
</dbReference>
<gene>
    <name evidence="1" type="ORF">ERUC_LOCUS35779</name>
</gene>
<accession>A0ABC8LII1</accession>
<proteinExistence type="predicted"/>
<protein>
    <submittedName>
        <fullName evidence="1">Uncharacterized protein</fullName>
    </submittedName>
</protein>
<comment type="caution">
    <text evidence="1">The sequence shown here is derived from an EMBL/GenBank/DDBJ whole genome shotgun (WGS) entry which is preliminary data.</text>
</comment>
<name>A0ABC8LII1_ERUVS</name>
<sequence>MEFSALRFVELGFSSSWRGVCRWILLPRRRVVGLSMQSGWCSSPVAGSRKDGLSLWSMVVATRFTRFGILYRLIPG</sequence>
<reference evidence="1 2" key="1">
    <citation type="submission" date="2022-03" db="EMBL/GenBank/DDBJ databases">
        <authorList>
            <person name="Macdonald S."/>
            <person name="Ahmed S."/>
            <person name="Newling K."/>
        </authorList>
    </citation>
    <scope>NUCLEOTIDE SEQUENCE [LARGE SCALE GENOMIC DNA]</scope>
</reference>
<organism evidence="1 2">
    <name type="scientific">Eruca vesicaria subsp. sativa</name>
    <name type="common">Garden rocket</name>
    <name type="synonym">Eruca sativa</name>
    <dbReference type="NCBI Taxonomy" id="29727"/>
    <lineage>
        <taxon>Eukaryota</taxon>
        <taxon>Viridiplantae</taxon>
        <taxon>Streptophyta</taxon>
        <taxon>Embryophyta</taxon>
        <taxon>Tracheophyta</taxon>
        <taxon>Spermatophyta</taxon>
        <taxon>Magnoliopsida</taxon>
        <taxon>eudicotyledons</taxon>
        <taxon>Gunneridae</taxon>
        <taxon>Pentapetalae</taxon>
        <taxon>rosids</taxon>
        <taxon>malvids</taxon>
        <taxon>Brassicales</taxon>
        <taxon>Brassicaceae</taxon>
        <taxon>Brassiceae</taxon>
        <taxon>Eruca</taxon>
    </lineage>
</organism>
<dbReference type="AlphaFoldDB" id="A0ABC8LII1"/>
<keyword evidence="2" id="KW-1185">Reference proteome</keyword>
<dbReference type="EMBL" id="CAKOAT010582931">
    <property type="protein sequence ID" value="CAH8383296.1"/>
    <property type="molecule type" value="Genomic_DNA"/>
</dbReference>